<protein>
    <recommendedName>
        <fullName evidence="3">DUF418 domain-containing protein</fullName>
    </recommendedName>
</protein>
<feature type="transmembrane region" description="Helical" evidence="2">
    <location>
        <begin position="219"/>
        <end position="238"/>
    </location>
</feature>
<evidence type="ECO:0000313" key="4">
    <source>
        <dbReference type="EMBL" id="AZZ52257.1"/>
    </source>
</evidence>
<feature type="transmembrane region" description="Helical" evidence="2">
    <location>
        <begin position="21"/>
        <end position="42"/>
    </location>
</feature>
<keyword evidence="2" id="KW-1133">Transmembrane helix</keyword>
<dbReference type="PANTHER" id="PTHR30590:SF2">
    <property type="entry name" value="INNER MEMBRANE PROTEIN"/>
    <property type="match status" value="1"/>
</dbReference>
<dbReference type="KEGG" id="rfs:C1I64_09465"/>
<feature type="compositionally biased region" description="Basic and acidic residues" evidence="1">
    <location>
        <begin position="400"/>
        <end position="418"/>
    </location>
</feature>
<feature type="transmembrane region" description="Helical" evidence="2">
    <location>
        <begin position="282"/>
        <end position="306"/>
    </location>
</feature>
<evidence type="ECO:0000256" key="1">
    <source>
        <dbReference type="SAM" id="MobiDB-lite"/>
    </source>
</evidence>
<evidence type="ECO:0000313" key="5">
    <source>
        <dbReference type="Proteomes" id="UP000285317"/>
    </source>
</evidence>
<dbReference type="AlphaFoldDB" id="A0A3T0T0M2"/>
<gene>
    <name evidence="4" type="ORF">C1I64_09465</name>
</gene>
<evidence type="ECO:0000256" key="2">
    <source>
        <dbReference type="SAM" id="Phobius"/>
    </source>
</evidence>
<proteinExistence type="predicted"/>
<feature type="region of interest" description="Disordered" evidence="1">
    <location>
        <begin position="395"/>
        <end position="418"/>
    </location>
</feature>
<dbReference type="InterPro" id="IPR007349">
    <property type="entry name" value="DUF418"/>
</dbReference>
<feature type="domain" description="DUF418" evidence="3">
    <location>
        <begin position="247"/>
        <end position="393"/>
    </location>
</feature>
<dbReference type="InterPro" id="IPR052529">
    <property type="entry name" value="Bact_Transport_Assoc"/>
</dbReference>
<name>A0A3T0T0M2_9MICO</name>
<feature type="transmembrane region" description="Helical" evidence="2">
    <location>
        <begin position="353"/>
        <end position="377"/>
    </location>
</feature>
<reference evidence="4 5" key="1">
    <citation type="submission" date="2018-03" db="EMBL/GenBank/DDBJ databases">
        <title>Bacteriophage NCPPB3778 and a type I-E CRISPR drive the evolution of the US Biological Select Agent, Rathayibacter toxicus.</title>
        <authorList>
            <person name="Davis E.W.II."/>
            <person name="Tabima J.F."/>
            <person name="Weisberg A.J."/>
            <person name="Dantas Lopes L."/>
            <person name="Wiseman M.S."/>
            <person name="Wiseman M.S."/>
            <person name="Pupko T."/>
            <person name="Belcher M.S."/>
            <person name="Sechler A.J."/>
            <person name="Tancos M.A."/>
            <person name="Schroeder B.K."/>
            <person name="Murray T.D."/>
            <person name="Luster D.G."/>
            <person name="Schneider W.L."/>
            <person name="Rogers E."/>
            <person name="Andreote F.D."/>
            <person name="Grunwald N.J."/>
            <person name="Putnam M.L."/>
            <person name="Chang J.H."/>
        </authorList>
    </citation>
    <scope>NUCLEOTIDE SEQUENCE [LARGE SCALE GENOMIC DNA]</scope>
    <source>
        <strain evidence="4 5">DSM 15932</strain>
    </source>
</reference>
<dbReference type="Pfam" id="PF04235">
    <property type="entry name" value="DUF418"/>
    <property type="match status" value="1"/>
</dbReference>
<feature type="transmembrane region" description="Helical" evidence="2">
    <location>
        <begin position="250"/>
        <end position="276"/>
    </location>
</feature>
<sequence>MTDRKIDSRGEQAERLLTPDLLRGFGTLLVVLTNVPLILTPIRYQLVAGRNPFPGGFTDDLAVAVFLAVPTMTGMGMFVLAMGSGLADLLQGPGGHRCTARRLVVLGMLGLLHGLLVWWGDVLFYYLLAGLVALQFRHRPPRAQLAIGISITLLPLILTVADTFARGGVVRPEITEALSSAASMYESLGDRALSAYTSQDLAAVSGQRLIDWVTYAEDFALIGGVQLAGLFLVGIALARLRREDGLHGQFARAALGLSSAIALGAYAFQLSIQLFLPTDTGLLSALAACCQVAAPPALAVVIYLLLSRNESRLARIRALTWFAVAGRYSLSIYLSTSVLCAGLAYGLALYSRVPFALSMVIALVIHGTLVLACQVLARRGLSGPVERMYRVLAPSAPRPRRSDRELTAGRNPSTDHER</sequence>
<feature type="transmembrane region" description="Helical" evidence="2">
    <location>
        <begin position="318"/>
        <end position="347"/>
    </location>
</feature>
<organism evidence="4 5">
    <name type="scientific">Rathayibacter festucae DSM 15932</name>
    <dbReference type="NCBI Taxonomy" id="1328866"/>
    <lineage>
        <taxon>Bacteria</taxon>
        <taxon>Bacillati</taxon>
        <taxon>Actinomycetota</taxon>
        <taxon>Actinomycetes</taxon>
        <taxon>Micrococcales</taxon>
        <taxon>Microbacteriaceae</taxon>
        <taxon>Rathayibacter</taxon>
    </lineage>
</organism>
<feature type="transmembrane region" description="Helical" evidence="2">
    <location>
        <begin position="62"/>
        <end position="87"/>
    </location>
</feature>
<dbReference type="RefSeq" id="WP_127887026.1">
    <property type="nucleotide sequence ID" value="NZ_CP028137.1"/>
</dbReference>
<keyword evidence="2" id="KW-0812">Transmembrane</keyword>
<dbReference type="EMBL" id="CP028137">
    <property type="protein sequence ID" value="AZZ52257.1"/>
    <property type="molecule type" value="Genomic_DNA"/>
</dbReference>
<feature type="transmembrane region" description="Helical" evidence="2">
    <location>
        <begin position="99"/>
        <end position="116"/>
    </location>
</feature>
<evidence type="ECO:0000259" key="3">
    <source>
        <dbReference type="Pfam" id="PF04235"/>
    </source>
</evidence>
<dbReference type="Proteomes" id="UP000285317">
    <property type="component" value="Chromosome"/>
</dbReference>
<accession>A0A3T0T0M2</accession>
<keyword evidence="2" id="KW-0472">Membrane</keyword>
<dbReference type="PANTHER" id="PTHR30590">
    <property type="entry name" value="INNER MEMBRANE PROTEIN"/>
    <property type="match status" value="1"/>
</dbReference>